<keyword evidence="9 14" id="KW-0472">Membrane</keyword>
<dbReference type="InterPro" id="IPR005595">
    <property type="entry name" value="TRAP_alpha"/>
</dbReference>
<feature type="signal peptide" evidence="15">
    <location>
        <begin position="1"/>
        <end position="25"/>
    </location>
</feature>
<keyword evidence="5 14" id="KW-0812">Transmembrane</keyword>
<dbReference type="PANTHER" id="PTHR21399:SF0">
    <property type="entry name" value="METHYLOSOME SUBUNIT PICLN"/>
    <property type="match status" value="1"/>
</dbReference>
<keyword evidence="4" id="KW-0963">Cytoplasm</keyword>
<feature type="region of interest" description="Disordered" evidence="13">
    <location>
        <begin position="547"/>
        <end position="626"/>
    </location>
</feature>
<evidence type="ECO:0000256" key="5">
    <source>
        <dbReference type="ARBA" id="ARBA00022692"/>
    </source>
</evidence>
<dbReference type="GO" id="GO:0045292">
    <property type="term" value="P:mRNA cis splicing, via spliceosome"/>
    <property type="evidence" value="ECO:0007669"/>
    <property type="project" value="TreeGrafter"/>
</dbReference>
<evidence type="ECO:0000256" key="4">
    <source>
        <dbReference type="ARBA" id="ARBA00022490"/>
    </source>
</evidence>
<feature type="domain" description="Myb-like" evidence="16">
    <location>
        <begin position="1153"/>
        <end position="1199"/>
    </location>
</feature>
<dbReference type="GO" id="GO:0005681">
    <property type="term" value="C:spliceosomal complex"/>
    <property type="evidence" value="ECO:0007669"/>
    <property type="project" value="TreeGrafter"/>
</dbReference>
<evidence type="ECO:0000256" key="1">
    <source>
        <dbReference type="ARBA" id="ARBA00004115"/>
    </source>
</evidence>
<reference evidence="17 18" key="1">
    <citation type="submission" date="2020-11" db="EMBL/GenBank/DDBJ databases">
        <title>Kefir isolates.</title>
        <authorList>
            <person name="Marcisauskas S."/>
            <person name="Kim Y."/>
            <person name="Blasche S."/>
        </authorList>
    </citation>
    <scope>NUCLEOTIDE SEQUENCE [LARGE SCALE GENOMIC DNA]</scope>
    <source>
        <strain evidence="17 18">KR</strain>
    </source>
</reference>
<feature type="region of interest" description="Disordered" evidence="13">
    <location>
        <begin position="1307"/>
        <end position="1350"/>
    </location>
</feature>
<feature type="region of interest" description="Disordered" evidence="13">
    <location>
        <begin position="782"/>
        <end position="853"/>
    </location>
</feature>
<accession>A0A9P6VTZ1</accession>
<feature type="compositionally biased region" description="Low complexity" evidence="13">
    <location>
        <begin position="1104"/>
        <end position="1122"/>
    </location>
</feature>
<dbReference type="InterPro" id="IPR001005">
    <property type="entry name" value="SANT/Myb"/>
</dbReference>
<feature type="compositionally biased region" description="Low complexity" evidence="13">
    <location>
        <begin position="189"/>
        <end position="212"/>
    </location>
</feature>
<evidence type="ECO:0000256" key="12">
    <source>
        <dbReference type="ARBA" id="ARBA00038311"/>
    </source>
</evidence>
<sequence>MLLKSFLVPLAALLLSSSTTTSVLARPTASPTPDVEAHIKFPDSNPFGRASPSRFPRSRLDVNHADHPITILRVRGQFREATGKERPLRETTTMRLGMPVSPKSKSPLIPYRFHSENKIGDVGLRVWVDYNDANNNLHSVLGYDSTVTVGEPKSSWFDLELLFLYVLLGGLFAGVAYFVYTTYFDPSLSLSPSSSKSGKKASSASGSGRPSAVTAKSSSIVDNVTGEKSKVDESWVPEHHLRTRGKKGPGGLLPHHNFVLPDLVLLLHKEIRAYYSGMTITLLSGPPTALSREELASISTFTPSTFEGIAPLTRHHEPNGVKLRLEPAFEGFNGQGLEGGLWITEGALSFYSESTNKGISLPYPHITLHAISRDAPPPSPARSSANGGGEATTSTTTAACIYCQIEESEGELEDTEGMEESGTREMWITPSDPESVEKIFSMLSYCASLHPAETDPTPSFMNANADGDGDPQASLFASMGLDPSSMVFSNPDGSLGGPGLAAMMEQFENGAEGGQEEEAVGSGLVELSGNITIVMIFEGSPEENYLHATAASSSSSPPSSEGAPNANDDTRAAAPENGKKRKHKIATAASSPSEEPRPLAEFRIELSTRRNRTGLRPDDDAGGDSEQLLIPTRRARTRVRQSTVSGDELSTTTAEYALNRYSTRTNPALVGDDVVFGTSENGNTMLQVEETAVGTLNQRKQRILWTPAEDARLRTAILTFAGLDPTTTDISVGHVKVKTSEWPEVKRIFDALAPPESAASGPPRSVHSLQGHFYTALLRRSQRAPPVTVPAEAGPSPSGSHSPVSPAPSLSAVGSSSATPGTNLVEEAPQRADRSATDSGQDERREESAPPNQAVAVESFDSAAATAFFPGSDVPMSGSLRLEDVLTALTTAGSATAPATTSSLDAAAAQPGNLDSSTPRPGHSDATLSPEEHGHFTGHIPGAEGSPEAADGTNFGRSQEPSPTSEAGGTPEAGTSGAVATGLTSPGNVNSASSASAGSGAQPAGTGGKATGFRHFTAAEDARIIELFSSRTPKTHIARALNRSYSSLWQRVNLLRQRGMITQPLPAASPSQPPPEHPAIGASVPSTDTPSVVTKDAQHSVAGSSHSATVPASSSSMVVPSSQARVDDPQVGQNPSDANPAPPQNGPDKKATAPKRFSAEEDQQIVELRASGIDWQKIGSRLQRTKAACGQRYARLKEKAQLAGKDLSSFVQLPKPVAAGGQAGEAFTAPPPISSTPAQQPTATTAPLPPYTVEDDSIILRMYLQGNSAERIGVAIKRSGFSVHRRWNKKKDGWIAAGLLTAGSRLKLHDDPPDQPIVSAATKSPVDPFADLRAPPTSSTSVQQEKCGPIGSSASCTPTLETETAAENDLGGFDASFWSNDDMAIDPALLNIGADWPSGPASKAAYSQPQDPAVASLGIRQQSPLVPTTSKQDSSTPEMAAEKMLAGAMPHYDSGMQGLNRFLRLVDSGGKKKC</sequence>
<feature type="compositionally biased region" description="Low complexity" evidence="13">
    <location>
        <begin position="991"/>
        <end position="1004"/>
    </location>
</feature>
<dbReference type="CDD" id="cd00167">
    <property type="entry name" value="SANT"/>
    <property type="match status" value="1"/>
</dbReference>
<dbReference type="PANTHER" id="PTHR21399">
    <property type="entry name" value="CHLORIDE CONDUCTANCE REGULATORY PROTEIN ICLN"/>
    <property type="match status" value="1"/>
</dbReference>
<evidence type="ECO:0000256" key="8">
    <source>
        <dbReference type="ARBA" id="ARBA00022989"/>
    </source>
</evidence>
<dbReference type="GO" id="GO:0034715">
    <property type="term" value="C:pICln-Sm protein complex"/>
    <property type="evidence" value="ECO:0007669"/>
    <property type="project" value="TreeGrafter"/>
</dbReference>
<comment type="caution">
    <text evidence="17">The sequence shown here is derived from an EMBL/GenBank/DDBJ whole genome shotgun (WGS) entry which is preliminary data.</text>
</comment>
<proteinExistence type="inferred from homology"/>
<dbReference type="SMART" id="SM00717">
    <property type="entry name" value="SANT"/>
    <property type="match status" value="1"/>
</dbReference>
<evidence type="ECO:0000256" key="14">
    <source>
        <dbReference type="SAM" id="Phobius"/>
    </source>
</evidence>
<dbReference type="Pfam" id="PF03517">
    <property type="entry name" value="Voldacs"/>
    <property type="match status" value="1"/>
</dbReference>
<feature type="compositionally biased region" description="Low complexity" evidence="13">
    <location>
        <begin position="895"/>
        <end position="909"/>
    </location>
</feature>
<feature type="region of interest" description="Disordered" evidence="13">
    <location>
        <begin position="372"/>
        <end position="393"/>
    </location>
</feature>
<evidence type="ECO:0000256" key="9">
    <source>
        <dbReference type="ARBA" id="ARBA00023136"/>
    </source>
</evidence>
<evidence type="ECO:0000256" key="6">
    <source>
        <dbReference type="ARBA" id="ARBA00022729"/>
    </source>
</evidence>
<evidence type="ECO:0000256" key="2">
    <source>
        <dbReference type="ARBA" id="ARBA00004123"/>
    </source>
</evidence>
<keyword evidence="6 15" id="KW-0732">Signal</keyword>
<gene>
    <name evidence="17" type="ORF">C6P46_001385</name>
</gene>
<feature type="transmembrane region" description="Helical" evidence="14">
    <location>
        <begin position="162"/>
        <end position="180"/>
    </location>
</feature>
<evidence type="ECO:0000313" key="17">
    <source>
        <dbReference type="EMBL" id="KAG0654828.1"/>
    </source>
</evidence>
<feature type="compositionally biased region" description="Basic and acidic residues" evidence="13">
    <location>
        <begin position="828"/>
        <end position="848"/>
    </location>
</feature>
<dbReference type="InterPro" id="IPR039924">
    <property type="entry name" value="ICln/Lot5/Saf5"/>
</dbReference>
<dbReference type="OrthoDB" id="19714at2759"/>
<feature type="compositionally biased region" description="Low complexity" evidence="13">
    <location>
        <begin position="789"/>
        <end position="818"/>
    </location>
</feature>
<evidence type="ECO:0000313" key="18">
    <source>
        <dbReference type="Proteomes" id="UP000777482"/>
    </source>
</evidence>
<dbReference type="Gene3D" id="2.30.29.30">
    <property type="entry name" value="Pleckstrin-homology domain (PH domain)/Phosphotyrosine-binding domain (PTB)"/>
    <property type="match status" value="1"/>
</dbReference>
<comment type="subcellular location">
    <subcellularLocation>
        <location evidence="3">Cytoplasm</location>
    </subcellularLocation>
    <subcellularLocation>
        <location evidence="1">Endoplasmic reticulum membrane</location>
        <topology evidence="1">Single-pass type I membrane protein</topology>
    </subcellularLocation>
    <subcellularLocation>
        <location evidence="2">Nucleus</location>
    </subcellularLocation>
</comment>
<feature type="region of interest" description="Disordered" evidence="13">
    <location>
        <begin position="189"/>
        <end position="218"/>
    </location>
</feature>
<dbReference type="GO" id="GO:0000387">
    <property type="term" value="P:spliceosomal snRNP assembly"/>
    <property type="evidence" value="ECO:0007669"/>
    <property type="project" value="TreeGrafter"/>
</dbReference>
<keyword evidence="10" id="KW-0539">Nucleus</keyword>
<evidence type="ECO:0000256" key="7">
    <source>
        <dbReference type="ARBA" id="ARBA00022824"/>
    </source>
</evidence>
<evidence type="ECO:0000256" key="15">
    <source>
        <dbReference type="SAM" id="SignalP"/>
    </source>
</evidence>
<dbReference type="InterPro" id="IPR011993">
    <property type="entry name" value="PH-like_dom_sf"/>
</dbReference>
<dbReference type="GO" id="GO:0005829">
    <property type="term" value="C:cytosol"/>
    <property type="evidence" value="ECO:0007669"/>
    <property type="project" value="TreeGrafter"/>
</dbReference>
<feature type="chain" id="PRO_5040288113" description="Myb-like domain-containing protein" evidence="15">
    <location>
        <begin position="26"/>
        <end position="1474"/>
    </location>
</feature>
<keyword evidence="18" id="KW-1185">Reference proteome</keyword>
<evidence type="ECO:0000256" key="13">
    <source>
        <dbReference type="SAM" id="MobiDB-lite"/>
    </source>
</evidence>
<feature type="region of interest" description="Disordered" evidence="13">
    <location>
        <begin position="1064"/>
        <end position="1159"/>
    </location>
</feature>
<name>A0A9P6VTZ1_RHOMI</name>
<feature type="compositionally biased region" description="Low complexity" evidence="13">
    <location>
        <begin position="381"/>
        <end position="393"/>
    </location>
</feature>
<dbReference type="Pfam" id="PF03896">
    <property type="entry name" value="TRAP_alpha"/>
    <property type="match status" value="1"/>
</dbReference>
<dbReference type="EMBL" id="PUHQ01000137">
    <property type="protein sequence ID" value="KAG0654828.1"/>
    <property type="molecule type" value="Genomic_DNA"/>
</dbReference>
<evidence type="ECO:0000256" key="3">
    <source>
        <dbReference type="ARBA" id="ARBA00004496"/>
    </source>
</evidence>
<evidence type="ECO:0000256" key="11">
    <source>
        <dbReference type="ARBA" id="ARBA00037565"/>
    </source>
</evidence>
<feature type="compositionally biased region" description="Basic and acidic residues" evidence="13">
    <location>
        <begin position="594"/>
        <end position="608"/>
    </location>
</feature>
<comment type="function">
    <text evidence="11">Is probably involved in a pathway contributing to genomic integrity.</text>
</comment>
<keyword evidence="8 14" id="KW-1133">Transmembrane helix</keyword>
<evidence type="ECO:0000259" key="16">
    <source>
        <dbReference type="SMART" id="SM00717"/>
    </source>
</evidence>
<feature type="region of interest" description="Disordered" evidence="13">
    <location>
        <begin position="26"/>
        <end position="50"/>
    </location>
</feature>
<organism evidence="17 18">
    <name type="scientific">Rhodotorula mucilaginosa</name>
    <name type="common">Yeast</name>
    <name type="synonym">Rhodotorula rubra</name>
    <dbReference type="NCBI Taxonomy" id="5537"/>
    <lineage>
        <taxon>Eukaryota</taxon>
        <taxon>Fungi</taxon>
        <taxon>Dikarya</taxon>
        <taxon>Basidiomycota</taxon>
        <taxon>Pucciniomycotina</taxon>
        <taxon>Microbotryomycetes</taxon>
        <taxon>Sporidiobolales</taxon>
        <taxon>Sporidiobolaceae</taxon>
        <taxon>Rhodotorula</taxon>
    </lineage>
</organism>
<comment type="similarity">
    <text evidence="12">Belongs to the IRC22 family.</text>
</comment>
<keyword evidence="7" id="KW-0256">Endoplasmic reticulum</keyword>
<protein>
    <recommendedName>
        <fullName evidence="16">Myb-like domain-containing protein</fullName>
    </recommendedName>
</protein>
<dbReference type="GO" id="GO:0005789">
    <property type="term" value="C:endoplasmic reticulum membrane"/>
    <property type="evidence" value="ECO:0007669"/>
    <property type="project" value="UniProtKB-SubCell"/>
</dbReference>
<evidence type="ECO:0000256" key="10">
    <source>
        <dbReference type="ARBA" id="ARBA00023242"/>
    </source>
</evidence>
<feature type="region of interest" description="Disordered" evidence="13">
    <location>
        <begin position="895"/>
        <end position="1011"/>
    </location>
</feature>
<dbReference type="Proteomes" id="UP000777482">
    <property type="component" value="Unassembled WGS sequence"/>
</dbReference>
<feature type="compositionally biased region" description="Polar residues" evidence="13">
    <location>
        <begin position="955"/>
        <end position="967"/>
    </location>
</feature>